<dbReference type="STRING" id="585034.ECIAI1_0962"/>
<dbReference type="SUPFAM" id="SSF53335">
    <property type="entry name" value="S-adenosyl-L-methionine-dependent methyltransferases"/>
    <property type="match status" value="1"/>
</dbReference>
<dbReference type="InterPro" id="IPR029063">
    <property type="entry name" value="SAM-dependent_MTases_sf"/>
</dbReference>
<dbReference type="CDD" id="cd02440">
    <property type="entry name" value="AdoMet_MTases"/>
    <property type="match status" value="1"/>
</dbReference>
<dbReference type="Gene3D" id="3.40.50.150">
    <property type="entry name" value="Vaccinia Virus protein VP39"/>
    <property type="match status" value="1"/>
</dbReference>
<gene>
    <name evidence="2" type="primary">smtA_1</name>
    <name evidence="2" type="ORF">NCTC8009_06009</name>
</gene>
<reference evidence="2 3" key="1">
    <citation type="submission" date="2018-06" db="EMBL/GenBank/DDBJ databases">
        <authorList>
            <consortium name="Pathogen Informatics"/>
            <person name="Doyle S."/>
        </authorList>
    </citation>
    <scope>NUCLEOTIDE SEQUENCE [LARGE SCALE GENOMIC DNA]</scope>
    <source>
        <strain evidence="2 3">NCTC8009</strain>
    </source>
</reference>
<name>A0A2X3JM82_ECOLX</name>
<dbReference type="PANTHER" id="PTHR43861">
    <property type="entry name" value="TRANS-ACONITATE 2-METHYLTRANSFERASE-RELATED"/>
    <property type="match status" value="1"/>
</dbReference>
<organism evidence="2 3">
    <name type="scientific">Escherichia coli</name>
    <dbReference type="NCBI Taxonomy" id="562"/>
    <lineage>
        <taxon>Bacteria</taxon>
        <taxon>Pseudomonadati</taxon>
        <taxon>Pseudomonadota</taxon>
        <taxon>Gammaproteobacteria</taxon>
        <taxon>Enterobacterales</taxon>
        <taxon>Enterobacteriaceae</taxon>
        <taxon>Escherichia</taxon>
    </lineage>
</organism>
<dbReference type="NCBIfam" id="NF008264">
    <property type="entry name" value="PRK11036.1"/>
    <property type="match status" value="1"/>
</dbReference>
<proteinExistence type="predicted"/>
<dbReference type="Pfam" id="PF08241">
    <property type="entry name" value="Methyltransf_11"/>
    <property type="match status" value="1"/>
</dbReference>
<feature type="domain" description="Methyltransferase type 11" evidence="1">
    <location>
        <begin position="1"/>
        <end position="85"/>
    </location>
</feature>
<sequence length="200" mass="22967">MAERGHQVILCDLSAQMIDRAKQAAEAKGVSDNMQFIHCAAQDVASHLETPVDLILFHAVLEWVADPRSVLQTLWSVLRPGGVLSLMFYNAHGLLMHNMVAGNFDYVQAGMPKKKKRTLSPDYPRDPAQVYLWLEEAGWQIMGKTGVRVFHDYLREKHQQRDCYEALLELETRYCRQEPYITLGRYIHVTARKPQSKDKV</sequence>
<evidence type="ECO:0000313" key="2">
    <source>
        <dbReference type="EMBL" id="SQD05448.1"/>
    </source>
</evidence>
<evidence type="ECO:0000313" key="3">
    <source>
        <dbReference type="Proteomes" id="UP000250991"/>
    </source>
</evidence>
<evidence type="ECO:0000259" key="1">
    <source>
        <dbReference type="Pfam" id="PF08241"/>
    </source>
</evidence>
<protein>
    <submittedName>
        <fullName evidence="2">Metallothionein SmtA</fullName>
    </submittedName>
</protein>
<accession>A0A2X3JM82</accession>
<dbReference type="Proteomes" id="UP000250991">
    <property type="component" value="Unassembled WGS sequence"/>
</dbReference>
<dbReference type="GO" id="GO:0008757">
    <property type="term" value="F:S-adenosylmethionine-dependent methyltransferase activity"/>
    <property type="evidence" value="ECO:0007669"/>
    <property type="project" value="InterPro"/>
</dbReference>
<dbReference type="EMBL" id="UARW01000010">
    <property type="protein sequence ID" value="SQD05448.1"/>
    <property type="molecule type" value="Genomic_DNA"/>
</dbReference>
<dbReference type="InterPro" id="IPR013216">
    <property type="entry name" value="Methyltransf_11"/>
</dbReference>
<dbReference type="AlphaFoldDB" id="A0A2X3JM82"/>